<comment type="subcellular location">
    <subcellularLocation>
        <location evidence="1">Cell membrane</location>
        <topology evidence="1">Multi-pass membrane protein</topology>
    </subcellularLocation>
</comment>
<dbReference type="GO" id="GO:0015171">
    <property type="term" value="F:amino acid transmembrane transporter activity"/>
    <property type="evidence" value="ECO:0007669"/>
    <property type="project" value="TreeGrafter"/>
</dbReference>
<keyword evidence="8" id="KW-1185">Reference proteome</keyword>
<dbReference type="RefSeq" id="WP_132142156.1">
    <property type="nucleotide sequence ID" value="NZ_SMCS01000002.1"/>
</dbReference>
<keyword evidence="4 6" id="KW-1133">Transmembrane helix</keyword>
<dbReference type="InterPro" id="IPR001123">
    <property type="entry name" value="LeuE-type"/>
</dbReference>
<feature type="transmembrane region" description="Helical" evidence="6">
    <location>
        <begin position="68"/>
        <end position="86"/>
    </location>
</feature>
<keyword evidence="3 6" id="KW-0812">Transmembrane</keyword>
<reference evidence="7 8" key="1">
    <citation type="submission" date="2019-03" db="EMBL/GenBank/DDBJ databases">
        <title>Above-ground endophytic microbial communities from plants in different locations in the United States.</title>
        <authorList>
            <person name="Frank C."/>
        </authorList>
    </citation>
    <scope>NUCLEOTIDE SEQUENCE [LARGE SCALE GENOMIC DNA]</scope>
    <source>
        <strain evidence="7 8">LP_13_YM</strain>
    </source>
</reference>
<name>A0A4R3YVT3_9GAMM</name>
<dbReference type="GO" id="GO:0005886">
    <property type="term" value="C:plasma membrane"/>
    <property type="evidence" value="ECO:0007669"/>
    <property type="project" value="UniProtKB-SubCell"/>
</dbReference>
<feature type="transmembrane region" description="Helical" evidence="6">
    <location>
        <begin position="186"/>
        <end position="204"/>
    </location>
</feature>
<proteinExistence type="predicted"/>
<dbReference type="PANTHER" id="PTHR30086:SF19">
    <property type="entry name" value="THREONINE EFFLUX PROTEIN"/>
    <property type="match status" value="1"/>
</dbReference>
<feature type="transmembrane region" description="Helical" evidence="6">
    <location>
        <begin position="6"/>
        <end position="25"/>
    </location>
</feature>
<feature type="transmembrane region" description="Helical" evidence="6">
    <location>
        <begin position="37"/>
        <end position="62"/>
    </location>
</feature>
<organism evidence="7 8">
    <name type="scientific">Luteibacter rhizovicinus</name>
    <dbReference type="NCBI Taxonomy" id="242606"/>
    <lineage>
        <taxon>Bacteria</taxon>
        <taxon>Pseudomonadati</taxon>
        <taxon>Pseudomonadota</taxon>
        <taxon>Gammaproteobacteria</taxon>
        <taxon>Lysobacterales</taxon>
        <taxon>Rhodanobacteraceae</taxon>
        <taxon>Luteibacter</taxon>
    </lineage>
</organism>
<feature type="transmembrane region" description="Helical" evidence="6">
    <location>
        <begin position="119"/>
        <end position="140"/>
    </location>
</feature>
<dbReference type="PANTHER" id="PTHR30086">
    <property type="entry name" value="ARGININE EXPORTER PROTEIN ARGO"/>
    <property type="match status" value="1"/>
</dbReference>
<dbReference type="AlphaFoldDB" id="A0A4R3YVT3"/>
<evidence type="ECO:0000313" key="7">
    <source>
        <dbReference type="EMBL" id="TCV95928.1"/>
    </source>
</evidence>
<dbReference type="EMBL" id="SMCS01000002">
    <property type="protein sequence ID" value="TCV95928.1"/>
    <property type="molecule type" value="Genomic_DNA"/>
</dbReference>
<keyword evidence="5 6" id="KW-0472">Membrane</keyword>
<feature type="transmembrane region" description="Helical" evidence="6">
    <location>
        <begin position="152"/>
        <end position="174"/>
    </location>
</feature>
<evidence type="ECO:0000256" key="4">
    <source>
        <dbReference type="ARBA" id="ARBA00022989"/>
    </source>
</evidence>
<evidence type="ECO:0000256" key="2">
    <source>
        <dbReference type="ARBA" id="ARBA00022475"/>
    </source>
</evidence>
<dbReference type="Pfam" id="PF01810">
    <property type="entry name" value="LysE"/>
    <property type="match status" value="1"/>
</dbReference>
<evidence type="ECO:0000256" key="6">
    <source>
        <dbReference type="SAM" id="Phobius"/>
    </source>
</evidence>
<gene>
    <name evidence="7" type="ORF">EC912_102273</name>
</gene>
<accession>A0A4R3YVT3</accession>
<comment type="caution">
    <text evidence="7">The sequence shown here is derived from an EMBL/GenBank/DDBJ whole genome shotgun (WGS) entry which is preliminary data.</text>
</comment>
<evidence type="ECO:0000313" key="8">
    <source>
        <dbReference type="Proteomes" id="UP000295645"/>
    </source>
</evidence>
<evidence type="ECO:0000256" key="5">
    <source>
        <dbReference type="ARBA" id="ARBA00023136"/>
    </source>
</evidence>
<evidence type="ECO:0000256" key="1">
    <source>
        <dbReference type="ARBA" id="ARBA00004651"/>
    </source>
</evidence>
<dbReference type="OrthoDB" id="581870at2"/>
<evidence type="ECO:0000256" key="3">
    <source>
        <dbReference type="ARBA" id="ARBA00022692"/>
    </source>
</evidence>
<keyword evidence="2" id="KW-1003">Cell membrane</keyword>
<protein>
    <submittedName>
        <fullName evidence="7">Threonine efflux protein</fullName>
    </submittedName>
</protein>
<dbReference type="Proteomes" id="UP000295645">
    <property type="component" value="Unassembled WGS sequence"/>
</dbReference>
<sequence>MNLFLTIAVVHIVALITPGPDFFFVSQLAASRSKREALFGVVGIALGVAVWAALALLGLQLLLHRLVWLERGIAICGGAYLLWMAFQMLRGAVRAPQPGAGPVVDLRGSSPLVALRRGLLTNLANPKAAVYFASIFSAFLGDSVDTSSRWGLWTLVTVETFAWFAVVAGVFALPAMRRGYVRASRWIDGGAGVFFALFGLHLIFGRKAV</sequence>